<dbReference type="RefSeq" id="WP_015344464.1">
    <property type="nucleotide sequence ID" value="NC_020075.1"/>
</dbReference>
<dbReference type="SUPFAM" id="SSF54565">
    <property type="entry name" value="Ribosomal protein S16"/>
    <property type="match status" value="1"/>
</dbReference>
<evidence type="ECO:0000256" key="1">
    <source>
        <dbReference type="ARBA" id="ARBA00022980"/>
    </source>
</evidence>
<dbReference type="HAMAP" id="MF_00385">
    <property type="entry name" value="Ribosomal_bS16"/>
    <property type="match status" value="1"/>
</dbReference>
<dbReference type="InterPro" id="IPR023803">
    <property type="entry name" value="Ribosomal_bS16_dom_sf"/>
</dbReference>
<evidence type="ECO:0000256" key="3">
    <source>
        <dbReference type="HAMAP-Rule" id="MF_00385"/>
    </source>
</evidence>
<evidence type="ECO:0000256" key="2">
    <source>
        <dbReference type="ARBA" id="ARBA00023274"/>
    </source>
</evidence>
<organism evidence="4 5">
    <name type="scientific">Candidatus Blochmanniella chromaiodes str. 640</name>
    <dbReference type="NCBI Taxonomy" id="1240471"/>
    <lineage>
        <taxon>Bacteria</taxon>
        <taxon>Pseudomonadati</taxon>
        <taxon>Pseudomonadota</taxon>
        <taxon>Gammaproteobacteria</taxon>
        <taxon>Enterobacterales</taxon>
        <taxon>Enterobacteriaceae</taxon>
        <taxon>ant endosymbionts</taxon>
        <taxon>Candidatus Blochmanniella</taxon>
    </lineage>
</organism>
<keyword evidence="2 3" id="KW-0687">Ribonucleoprotein</keyword>
<accession>A0ABN4AZE5</accession>
<protein>
    <recommendedName>
        <fullName evidence="3">Small ribosomal subunit protein bS16</fullName>
    </recommendedName>
</protein>
<dbReference type="EMBL" id="CP003903">
    <property type="protein sequence ID" value="AGC03459.1"/>
    <property type="molecule type" value="Genomic_DNA"/>
</dbReference>
<dbReference type="PANTHER" id="PTHR12919">
    <property type="entry name" value="30S RIBOSOMAL PROTEIN S16"/>
    <property type="match status" value="1"/>
</dbReference>
<dbReference type="InterPro" id="IPR000307">
    <property type="entry name" value="Ribosomal_bS16"/>
</dbReference>
<dbReference type="Proteomes" id="UP000011067">
    <property type="component" value="Chromosome"/>
</dbReference>
<gene>
    <name evidence="3 4" type="primary">rpsP</name>
    <name evidence="4" type="ORF">BCHRO640_180</name>
</gene>
<evidence type="ECO:0000313" key="4">
    <source>
        <dbReference type="EMBL" id="AGC03459.1"/>
    </source>
</evidence>
<keyword evidence="5" id="KW-1185">Reference proteome</keyword>
<dbReference type="PANTHER" id="PTHR12919:SF20">
    <property type="entry name" value="SMALL RIBOSOMAL SUBUNIT PROTEIN BS16M"/>
    <property type="match status" value="1"/>
</dbReference>
<dbReference type="Pfam" id="PF00886">
    <property type="entry name" value="Ribosomal_S16"/>
    <property type="match status" value="1"/>
</dbReference>
<comment type="similarity">
    <text evidence="3">Belongs to the bacterial ribosomal protein bS16 family.</text>
</comment>
<keyword evidence="1 3" id="KW-0689">Ribosomal protein</keyword>
<dbReference type="NCBIfam" id="TIGR00002">
    <property type="entry name" value="S16"/>
    <property type="match status" value="1"/>
</dbReference>
<evidence type="ECO:0000313" key="5">
    <source>
        <dbReference type="Proteomes" id="UP000011067"/>
    </source>
</evidence>
<sequence>MVRIRLARGGHKKTPFYHIVITDSRNARDGRFIERVGFFSPIKFGNRTGLRVNLERVKYWLHKGASPSDRVLKLIKNL</sequence>
<reference evidence="4 5" key="1">
    <citation type="journal article" date="2013" name="Genome Biol. Evol.">
        <title>Sequence context of indel mutations and their effect on protein evolution in a bacterial endosymbiont.</title>
        <authorList>
            <person name="Williams L.E."/>
            <person name="Wernegreen J.J."/>
        </authorList>
    </citation>
    <scope>NUCLEOTIDE SEQUENCE [LARGE SCALE GENOMIC DNA]</scope>
    <source>
        <strain evidence="4 5">640</strain>
    </source>
</reference>
<name>A0ABN4AZE5_9ENTR</name>
<dbReference type="GO" id="GO:0005840">
    <property type="term" value="C:ribosome"/>
    <property type="evidence" value="ECO:0007669"/>
    <property type="project" value="UniProtKB-KW"/>
</dbReference>
<proteinExistence type="inferred from homology"/>
<dbReference type="Gene3D" id="3.30.1320.10">
    <property type="match status" value="1"/>
</dbReference>